<reference evidence="4 5" key="1">
    <citation type="submission" date="2022-12" db="EMBL/GenBank/DDBJ databases">
        <title>Chromosome-level genome of Tegillarca granosa.</title>
        <authorList>
            <person name="Kim J."/>
        </authorList>
    </citation>
    <scope>NUCLEOTIDE SEQUENCE [LARGE SCALE GENOMIC DNA]</scope>
    <source>
        <strain evidence="4">Teg-2019</strain>
        <tissue evidence="4">Adductor muscle</tissue>
    </source>
</reference>
<keyword evidence="2" id="KW-0812">Transmembrane</keyword>
<feature type="transmembrane region" description="Helical" evidence="2">
    <location>
        <begin position="186"/>
        <end position="206"/>
    </location>
</feature>
<dbReference type="InterPro" id="IPR014784">
    <property type="entry name" value="Cu2_ascorb_mOase-like_C"/>
</dbReference>
<evidence type="ECO:0000259" key="3">
    <source>
        <dbReference type="Pfam" id="PF03712"/>
    </source>
</evidence>
<comment type="caution">
    <text evidence="4">The sequence shown here is derived from an EMBL/GenBank/DDBJ whole genome shotgun (WGS) entry which is preliminary data.</text>
</comment>
<protein>
    <recommendedName>
        <fullName evidence="3">Copper type II ascorbate-dependent monooxygenase C-terminal domain-containing protein</fullName>
    </recommendedName>
</protein>
<dbReference type="EMBL" id="JARBDR010000919">
    <property type="protein sequence ID" value="KAJ8300469.1"/>
    <property type="molecule type" value="Genomic_DNA"/>
</dbReference>
<proteinExistence type="predicted"/>
<evidence type="ECO:0000313" key="4">
    <source>
        <dbReference type="EMBL" id="KAJ8300469.1"/>
    </source>
</evidence>
<keyword evidence="5" id="KW-1185">Reference proteome</keyword>
<dbReference type="Proteomes" id="UP001217089">
    <property type="component" value="Unassembled WGS sequence"/>
</dbReference>
<dbReference type="InterPro" id="IPR024548">
    <property type="entry name" value="Cu2_monoox_C"/>
</dbReference>
<dbReference type="PANTHER" id="PTHR10157:SF23">
    <property type="entry name" value="MOXD1 HOMOLOG 1"/>
    <property type="match status" value="1"/>
</dbReference>
<dbReference type="Gene3D" id="2.60.120.230">
    <property type="match status" value="1"/>
</dbReference>
<evidence type="ECO:0000256" key="2">
    <source>
        <dbReference type="SAM" id="Phobius"/>
    </source>
</evidence>
<keyword evidence="1" id="KW-1015">Disulfide bond</keyword>
<organism evidence="4 5">
    <name type="scientific">Tegillarca granosa</name>
    <name type="common">Malaysian cockle</name>
    <name type="synonym">Anadara granosa</name>
    <dbReference type="NCBI Taxonomy" id="220873"/>
    <lineage>
        <taxon>Eukaryota</taxon>
        <taxon>Metazoa</taxon>
        <taxon>Spiralia</taxon>
        <taxon>Lophotrochozoa</taxon>
        <taxon>Mollusca</taxon>
        <taxon>Bivalvia</taxon>
        <taxon>Autobranchia</taxon>
        <taxon>Pteriomorphia</taxon>
        <taxon>Arcoida</taxon>
        <taxon>Arcoidea</taxon>
        <taxon>Arcidae</taxon>
        <taxon>Tegillarca</taxon>
    </lineage>
</organism>
<dbReference type="InterPro" id="IPR008977">
    <property type="entry name" value="PHM/PNGase_F_dom_sf"/>
</dbReference>
<dbReference type="PANTHER" id="PTHR10157">
    <property type="entry name" value="DOPAMINE BETA HYDROXYLASE RELATED"/>
    <property type="match status" value="1"/>
</dbReference>
<name>A0ABQ9E4X9_TEGGR</name>
<sequence>MGSILLFENPLVIEKGDELIVKCTYQSLSNKRTTFYGEGTSDEMCFSFLTYFPAENINYPYCLTWKSIPYCKLIHGEVFPEIDGCRLQDMFNQSNPATKLFFDMVVQNCRPFQTCLPECLELLKSYKSHPCLQGDVGDYIRMQSTKAHNMTLFIAAIDSCKIELEGKKECKCETNKCPTSESNNTFMRYTFVFDFVLATFFVFYILY</sequence>
<dbReference type="SUPFAM" id="SSF49742">
    <property type="entry name" value="PHM/PNGase F"/>
    <property type="match status" value="1"/>
</dbReference>
<keyword evidence="2" id="KW-1133">Transmembrane helix</keyword>
<evidence type="ECO:0000313" key="5">
    <source>
        <dbReference type="Proteomes" id="UP001217089"/>
    </source>
</evidence>
<evidence type="ECO:0000256" key="1">
    <source>
        <dbReference type="ARBA" id="ARBA00023157"/>
    </source>
</evidence>
<feature type="domain" description="Copper type II ascorbate-dependent monooxygenase C-terminal" evidence="3">
    <location>
        <begin position="7"/>
        <end position="64"/>
    </location>
</feature>
<dbReference type="InterPro" id="IPR000945">
    <property type="entry name" value="DBH-like"/>
</dbReference>
<dbReference type="Pfam" id="PF03712">
    <property type="entry name" value="Cu2_monoox_C"/>
    <property type="match status" value="1"/>
</dbReference>
<gene>
    <name evidence="4" type="ORF">KUTeg_021988</name>
</gene>
<accession>A0ABQ9E4X9</accession>
<keyword evidence="2" id="KW-0472">Membrane</keyword>